<gene>
    <name evidence="5" type="ORF">H8709_02810</name>
</gene>
<feature type="transmembrane region" description="Helical" evidence="4">
    <location>
        <begin position="336"/>
        <end position="357"/>
    </location>
</feature>
<dbReference type="EMBL" id="JACRTC010000001">
    <property type="protein sequence ID" value="MBC8569755.1"/>
    <property type="molecule type" value="Genomic_DNA"/>
</dbReference>
<organism evidence="5 6">
    <name type="scientific">Zongyangia hominis</name>
    <dbReference type="NCBI Taxonomy" id="2763677"/>
    <lineage>
        <taxon>Bacteria</taxon>
        <taxon>Bacillati</taxon>
        <taxon>Bacillota</taxon>
        <taxon>Clostridia</taxon>
        <taxon>Eubacteriales</taxon>
        <taxon>Oscillospiraceae</taxon>
        <taxon>Zongyangia</taxon>
    </lineage>
</organism>
<evidence type="ECO:0000313" key="6">
    <source>
        <dbReference type="Proteomes" id="UP000660861"/>
    </source>
</evidence>
<accession>A0A926EB26</accession>
<dbReference type="SUPFAM" id="SSF53448">
    <property type="entry name" value="Nucleotide-diphospho-sugar transferases"/>
    <property type="match status" value="1"/>
</dbReference>
<evidence type="ECO:0000256" key="1">
    <source>
        <dbReference type="ARBA" id="ARBA00006739"/>
    </source>
</evidence>
<dbReference type="Pfam" id="PF13641">
    <property type="entry name" value="Glyco_tranf_2_3"/>
    <property type="match status" value="1"/>
</dbReference>
<evidence type="ECO:0000256" key="4">
    <source>
        <dbReference type="SAM" id="Phobius"/>
    </source>
</evidence>
<dbReference type="AlphaFoldDB" id="A0A926EB26"/>
<feature type="transmembrane region" description="Helical" evidence="4">
    <location>
        <begin position="12"/>
        <end position="33"/>
    </location>
</feature>
<proteinExistence type="inferred from homology"/>
<keyword evidence="4" id="KW-1133">Transmembrane helix</keyword>
<keyword evidence="4" id="KW-0472">Membrane</keyword>
<keyword evidence="3" id="KW-0808">Transferase</keyword>
<evidence type="ECO:0000256" key="2">
    <source>
        <dbReference type="ARBA" id="ARBA00022676"/>
    </source>
</evidence>
<comment type="caution">
    <text evidence="5">The sequence shown here is derived from an EMBL/GenBank/DDBJ whole genome shotgun (WGS) entry which is preliminary data.</text>
</comment>
<keyword evidence="4" id="KW-0812">Transmembrane</keyword>
<dbReference type="Proteomes" id="UP000660861">
    <property type="component" value="Unassembled WGS sequence"/>
</dbReference>
<dbReference type="GO" id="GO:0016757">
    <property type="term" value="F:glycosyltransferase activity"/>
    <property type="evidence" value="ECO:0007669"/>
    <property type="project" value="UniProtKB-KW"/>
</dbReference>
<evidence type="ECO:0000256" key="3">
    <source>
        <dbReference type="ARBA" id="ARBA00022679"/>
    </source>
</evidence>
<dbReference type="RefSeq" id="WP_262396846.1">
    <property type="nucleotide sequence ID" value="NZ_JACRTC010000001.1"/>
</dbReference>
<feature type="transmembrane region" description="Helical" evidence="4">
    <location>
        <begin position="377"/>
        <end position="399"/>
    </location>
</feature>
<protein>
    <submittedName>
        <fullName evidence="5">Glycosyltransferase family 2 protein</fullName>
    </submittedName>
</protein>
<dbReference type="PANTHER" id="PTHR43630:SF1">
    <property type="entry name" value="POLY-BETA-1,6-N-ACETYL-D-GLUCOSAMINE SYNTHASE"/>
    <property type="match status" value="1"/>
</dbReference>
<dbReference type="PANTHER" id="PTHR43630">
    <property type="entry name" value="POLY-BETA-1,6-N-ACETYL-D-GLUCOSAMINE SYNTHASE"/>
    <property type="match status" value="1"/>
</dbReference>
<evidence type="ECO:0000313" key="5">
    <source>
        <dbReference type="EMBL" id="MBC8569755.1"/>
    </source>
</evidence>
<dbReference type="Gene3D" id="3.90.550.10">
    <property type="entry name" value="Spore Coat Polysaccharide Biosynthesis Protein SpsA, Chain A"/>
    <property type="match status" value="1"/>
</dbReference>
<name>A0A926EB26_9FIRM</name>
<comment type="similarity">
    <text evidence="1">Belongs to the glycosyltransferase 2 family.</text>
</comment>
<sequence length="420" mass="48318">MLSIIQGVNLTICVIFTACYSYQMVYAVLSLFLRPKKYEAKEEHRYAVLIPARNERSVLPGLIESIRKQNYPQELIDLYVVADNCTDDTAQVVRRAGAKVFERFNQRLVGKGYALHDLFNEMKQDGVLEKYDGFFVFDADNLLDENYIREMNKVFDSGYRVVTSYRNSKNYDSNWISAGYSLWFLREAKFLNHVRMRLHTSCAISGTGFLIHRDIVERNGGWKHYLLTEDIEFTVDSVLQGEKIGYCATAKLYDEQPIAFKQSWNQRLRWAKGSYQVFGHYGGALVKQAVKKRSFSCYDMIMNVSPAMFVTFASLLFNGIFCIVGIFNLRVAPQIIPATLLAIAGSCLNVYLLAFVMGTLTTLTEWKEIHCPTGKKIFYLFTFPLFMMTYIPIAVCALFQKITWKPIEHTVVKTIEDFQS</sequence>
<reference evidence="5" key="1">
    <citation type="submission" date="2020-08" db="EMBL/GenBank/DDBJ databases">
        <title>Genome public.</title>
        <authorList>
            <person name="Liu C."/>
            <person name="Sun Q."/>
        </authorList>
    </citation>
    <scope>NUCLEOTIDE SEQUENCE</scope>
    <source>
        <strain evidence="5">NSJ-54</strain>
    </source>
</reference>
<dbReference type="CDD" id="cd06438">
    <property type="entry name" value="EpsO_like"/>
    <property type="match status" value="1"/>
</dbReference>
<keyword evidence="2" id="KW-0328">Glycosyltransferase</keyword>
<dbReference type="InterPro" id="IPR029044">
    <property type="entry name" value="Nucleotide-diphossugar_trans"/>
</dbReference>
<feature type="transmembrane region" description="Helical" evidence="4">
    <location>
        <begin position="307"/>
        <end position="329"/>
    </location>
</feature>
<keyword evidence="6" id="KW-1185">Reference proteome</keyword>